<dbReference type="PROSITE" id="PS51257">
    <property type="entry name" value="PROKAR_LIPOPROTEIN"/>
    <property type="match status" value="1"/>
</dbReference>
<protein>
    <recommendedName>
        <fullName evidence="3">Lipoprotein</fullName>
    </recommendedName>
</protein>
<evidence type="ECO:0000313" key="2">
    <source>
        <dbReference type="Proteomes" id="UP000256373"/>
    </source>
</evidence>
<sequence length="246" mass="28629">MKGFKFLPLLLLIFLLSCENKESKRISLPFEYREGYGPFIPGWSILNGERKGNPEEDEWLRIKLLVKNIPKGWSHVKREQVWLDGRQLVYQNYKQGKLSKAFYEGLQKSWNWVPDEKNLSASPIKSSVYVIWGVDRDGNWVGMVDTNNNLDFGDEKPFYPEVIVDNSVDSFKKYTEPLMVSYEKMRNGKVVTVQVPMLIRQLRGEISPDSRQVSSLSMERSLRFLFLQALTMQILKGLKSLSLLRK</sequence>
<evidence type="ECO:0008006" key="3">
    <source>
        <dbReference type="Google" id="ProtNLM"/>
    </source>
</evidence>
<organism evidence="1 2">
    <name type="scientific">Dyadobacter luteus</name>
    <dbReference type="NCBI Taxonomy" id="2259619"/>
    <lineage>
        <taxon>Bacteria</taxon>
        <taxon>Pseudomonadati</taxon>
        <taxon>Bacteroidota</taxon>
        <taxon>Cytophagia</taxon>
        <taxon>Cytophagales</taxon>
        <taxon>Spirosomataceae</taxon>
        <taxon>Dyadobacter</taxon>
    </lineage>
</organism>
<dbReference type="Proteomes" id="UP000256373">
    <property type="component" value="Unassembled WGS sequence"/>
</dbReference>
<dbReference type="EMBL" id="QNUL01000020">
    <property type="protein sequence ID" value="REA58487.1"/>
    <property type="molecule type" value="Genomic_DNA"/>
</dbReference>
<name>A0A3D8Y7K2_9BACT</name>
<dbReference type="OrthoDB" id="6399635at2"/>
<proteinExistence type="predicted"/>
<dbReference type="RefSeq" id="WP_115832821.1">
    <property type="nucleotide sequence ID" value="NZ_QNUL01000020.1"/>
</dbReference>
<comment type="caution">
    <text evidence="1">The sequence shown here is derived from an EMBL/GenBank/DDBJ whole genome shotgun (WGS) entry which is preliminary data.</text>
</comment>
<evidence type="ECO:0000313" key="1">
    <source>
        <dbReference type="EMBL" id="REA58487.1"/>
    </source>
</evidence>
<reference evidence="1 2" key="1">
    <citation type="submission" date="2018-07" db="EMBL/GenBank/DDBJ databases">
        <title>Dyadobacter roseus sp. nov., isolated from rose rhizosphere soil.</title>
        <authorList>
            <person name="Chen L."/>
        </authorList>
    </citation>
    <scope>NUCLEOTIDE SEQUENCE [LARGE SCALE GENOMIC DNA]</scope>
    <source>
        <strain evidence="1 2">RS19</strain>
    </source>
</reference>
<keyword evidence="2" id="KW-1185">Reference proteome</keyword>
<accession>A0A3D8Y7K2</accession>
<dbReference type="AlphaFoldDB" id="A0A3D8Y7K2"/>
<gene>
    <name evidence="1" type="ORF">DSL64_20580</name>
</gene>